<feature type="region of interest" description="Disordered" evidence="1">
    <location>
        <begin position="76"/>
        <end position="198"/>
    </location>
</feature>
<name>A0A165DUG8_9BASI</name>
<accession>A0A165DUG8</accession>
<dbReference type="AlphaFoldDB" id="A0A165DUG8"/>
<dbReference type="EMBL" id="KV424034">
    <property type="protein sequence ID" value="KZT53570.1"/>
    <property type="molecule type" value="Genomic_DNA"/>
</dbReference>
<sequence length="259" mass="28230">MTTQPLRHNAALVHPHLATSAHISTVQHYVESQRQFAHIYAAEGAEEFATWATSTSSSRISAVLAMSPIPILETLSDNRINDHGKEEAKPAGEGGHESEGSCYPPTPPATTRKEDKFRRHYAADDEHERRLTERRERRRAKAAIMQPAALAKVQKPPKPSGKRKPETPSLSDECSDGSSSAPESKVRGKKGKKKKQKVVPVAMSMLNNLAPSNIGKDRLTLKPAPTIGVFNKGKASSKVTVKASNAHKTRKAACTYRSA</sequence>
<organism evidence="2 3">
    <name type="scientific">Calocera cornea HHB12733</name>
    <dbReference type="NCBI Taxonomy" id="1353952"/>
    <lineage>
        <taxon>Eukaryota</taxon>
        <taxon>Fungi</taxon>
        <taxon>Dikarya</taxon>
        <taxon>Basidiomycota</taxon>
        <taxon>Agaricomycotina</taxon>
        <taxon>Dacrymycetes</taxon>
        <taxon>Dacrymycetales</taxon>
        <taxon>Dacrymycetaceae</taxon>
        <taxon>Calocera</taxon>
    </lineage>
</organism>
<evidence type="ECO:0000313" key="3">
    <source>
        <dbReference type="Proteomes" id="UP000076842"/>
    </source>
</evidence>
<dbReference type="STRING" id="1353952.A0A165DUG8"/>
<dbReference type="Proteomes" id="UP000076842">
    <property type="component" value="Unassembled WGS sequence"/>
</dbReference>
<dbReference type="OrthoDB" id="2537141at2759"/>
<reference evidence="2 3" key="1">
    <citation type="journal article" date="2016" name="Mol. Biol. Evol.">
        <title>Comparative Genomics of Early-Diverging Mushroom-Forming Fungi Provides Insights into the Origins of Lignocellulose Decay Capabilities.</title>
        <authorList>
            <person name="Nagy L.G."/>
            <person name="Riley R."/>
            <person name="Tritt A."/>
            <person name="Adam C."/>
            <person name="Daum C."/>
            <person name="Floudas D."/>
            <person name="Sun H."/>
            <person name="Yadav J.S."/>
            <person name="Pangilinan J."/>
            <person name="Larsson K.H."/>
            <person name="Matsuura K."/>
            <person name="Barry K."/>
            <person name="Labutti K."/>
            <person name="Kuo R."/>
            <person name="Ohm R.A."/>
            <person name="Bhattacharya S.S."/>
            <person name="Shirouzu T."/>
            <person name="Yoshinaga Y."/>
            <person name="Martin F.M."/>
            <person name="Grigoriev I.V."/>
            <person name="Hibbett D.S."/>
        </authorList>
    </citation>
    <scope>NUCLEOTIDE SEQUENCE [LARGE SCALE GENOMIC DNA]</scope>
    <source>
        <strain evidence="2 3">HHB12733</strain>
    </source>
</reference>
<evidence type="ECO:0000313" key="2">
    <source>
        <dbReference type="EMBL" id="KZT53570.1"/>
    </source>
</evidence>
<feature type="compositionally biased region" description="Low complexity" evidence="1">
    <location>
        <begin position="169"/>
        <end position="180"/>
    </location>
</feature>
<feature type="compositionally biased region" description="Basic and acidic residues" evidence="1">
    <location>
        <begin position="79"/>
        <end position="99"/>
    </location>
</feature>
<feature type="compositionally biased region" description="Basic residues" evidence="1">
    <location>
        <begin position="187"/>
        <end position="197"/>
    </location>
</feature>
<protein>
    <submittedName>
        <fullName evidence="2">Uncharacterized protein</fullName>
    </submittedName>
</protein>
<keyword evidence="3" id="KW-1185">Reference proteome</keyword>
<proteinExistence type="predicted"/>
<dbReference type="InParanoid" id="A0A165DUG8"/>
<evidence type="ECO:0000256" key="1">
    <source>
        <dbReference type="SAM" id="MobiDB-lite"/>
    </source>
</evidence>
<feature type="compositionally biased region" description="Basic and acidic residues" evidence="1">
    <location>
        <begin position="111"/>
        <end position="135"/>
    </location>
</feature>
<gene>
    <name evidence="2" type="ORF">CALCODRAFT_48967</name>
</gene>